<reference evidence="8 9" key="1">
    <citation type="journal article" date="2018" name="Mol. Biol. Evol.">
        <title>Broad Genomic Sampling Reveals a Smut Pathogenic Ancestry of the Fungal Clade Ustilaginomycotina.</title>
        <authorList>
            <person name="Kijpornyongpan T."/>
            <person name="Mondo S.J."/>
            <person name="Barry K."/>
            <person name="Sandor L."/>
            <person name="Lee J."/>
            <person name="Lipzen A."/>
            <person name="Pangilinan J."/>
            <person name="LaButti K."/>
            <person name="Hainaut M."/>
            <person name="Henrissat B."/>
            <person name="Grigoriev I.V."/>
            <person name="Spatafora J.W."/>
            <person name="Aime M.C."/>
        </authorList>
    </citation>
    <scope>NUCLEOTIDE SEQUENCE [LARGE SCALE GENOMIC DNA]</scope>
    <source>
        <strain evidence="8 9">MCA 5214</strain>
    </source>
</reference>
<gene>
    <name evidence="8" type="ORF">BDZ90DRAFT_219457</name>
</gene>
<feature type="transmembrane region" description="Helical" evidence="7">
    <location>
        <begin position="12"/>
        <end position="29"/>
    </location>
</feature>
<organism evidence="8 9">
    <name type="scientific">Jaminaea rosea</name>
    <dbReference type="NCBI Taxonomy" id="1569628"/>
    <lineage>
        <taxon>Eukaryota</taxon>
        <taxon>Fungi</taxon>
        <taxon>Dikarya</taxon>
        <taxon>Basidiomycota</taxon>
        <taxon>Ustilaginomycotina</taxon>
        <taxon>Exobasidiomycetes</taxon>
        <taxon>Microstromatales</taxon>
        <taxon>Microstromatales incertae sedis</taxon>
        <taxon>Jaminaea</taxon>
    </lineage>
</organism>
<feature type="transmembrane region" description="Helical" evidence="7">
    <location>
        <begin position="177"/>
        <end position="202"/>
    </location>
</feature>
<dbReference type="OrthoDB" id="5581259at2759"/>
<dbReference type="AlphaFoldDB" id="A0A316URK8"/>
<feature type="transmembrane region" description="Helical" evidence="7">
    <location>
        <begin position="82"/>
        <end position="108"/>
    </location>
</feature>
<dbReference type="STRING" id="1569628.A0A316URK8"/>
<comment type="subcellular location">
    <subcellularLocation>
        <location evidence="1">Membrane</location>
        <topology evidence="1">Multi-pass membrane protein</topology>
    </subcellularLocation>
</comment>
<dbReference type="GO" id="GO:0016020">
    <property type="term" value="C:membrane"/>
    <property type="evidence" value="ECO:0007669"/>
    <property type="project" value="UniProtKB-SubCell"/>
</dbReference>
<evidence type="ECO:0000256" key="2">
    <source>
        <dbReference type="ARBA" id="ARBA00007322"/>
    </source>
</evidence>
<dbReference type="GO" id="GO:0061024">
    <property type="term" value="P:membrane organization"/>
    <property type="evidence" value="ECO:0007669"/>
    <property type="project" value="TreeGrafter"/>
</dbReference>
<protein>
    <recommendedName>
        <fullName evidence="10">Endoplasmic reticulum protein</fullName>
    </recommendedName>
</protein>
<dbReference type="PANTHER" id="PTHR12703">
    <property type="entry name" value="TRANSMEMBRANE PROTEIN 33"/>
    <property type="match status" value="1"/>
</dbReference>
<dbReference type="RefSeq" id="XP_025362529.1">
    <property type="nucleotide sequence ID" value="XM_025504400.1"/>
</dbReference>
<keyword evidence="4 7" id="KW-1133">Transmembrane helix</keyword>
<evidence type="ECO:0000313" key="8">
    <source>
        <dbReference type="EMBL" id="PWN27917.1"/>
    </source>
</evidence>
<feature type="compositionally biased region" description="Low complexity" evidence="6">
    <location>
        <begin position="275"/>
        <end position="291"/>
    </location>
</feature>
<feature type="region of interest" description="Disordered" evidence="6">
    <location>
        <begin position="275"/>
        <end position="304"/>
    </location>
</feature>
<dbReference type="PANTHER" id="PTHR12703:SF4">
    <property type="entry name" value="TRANSMEMBRANE PROTEIN 33"/>
    <property type="match status" value="1"/>
</dbReference>
<dbReference type="Pfam" id="PF03661">
    <property type="entry name" value="TMEM33_Pom33"/>
    <property type="match status" value="1"/>
</dbReference>
<dbReference type="GO" id="GO:0005783">
    <property type="term" value="C:endoplasmic reticulum"/>
    <property type="evidence" value="ECO:0007669"/>
    <property type="project" value="TreeGrafter"/>
</dbReference>
<evidence type="ECO:0000256" key="4">
    <source>
        <dbReference type="ARBA" id="ARBA00022989"/>
    </source>
</evidence>
<sequence>MARQIAPTPHLIWAAGHFLTFVCGLRYLVSVVLFRGPSSRWYTVAYLGALVSYGVVVYNRFGVPQPSKAWLQRAVMEENVQYLFLALYWWINRPIFLTLVPFVTFSLVHVLNFVSKVVIPYAFPSAAPPTSPAKGSAASAAAPSQTLPAKAARQMQLWIRNNYEHCMKLVAWSETLIFLRLLLGAILLRNSLLAPLIFAHFLRLRFYMSSFTRTSWQHVGGVLDSWTSKPECPPIVRRGYLTLMDLVGRYASTVMSVPHGAQGATASGATGTAAATSASAGGAGNGASATGVDPTAAGAGAARR</sequence>
<keyword evidence="9" id="KW-1185">Reference proteome</keyword>
<evidence type="ECO:0000256" key="5">
    <source>
        <dbReference type="ARBA" id="ARBA00023136"/>
    </source>
</evidence>
<comment type="similarity">
    <text evidence="2">Belongs to the PER33/POM33 family.</text>
</comment>
<dbReference type="GeneID" id="37026223"/>
<evidence type="ECO:0000256" key="6">
    <source>
        <dbReference type="SAM" id="MobiDB-lite"/>
    </source>
</evidence>
<evidence type="ECO:0000256" key="3">
    <source>
        <dbReference type="ARBA" id="ARBA00022692"/>
    </source>
</evidence>
<accession>A0A316URK8</accession>
<dbReference type="Proteomes" id="UP000245884">
    <property type="component" value="Unassembled WGS sequence"/>
</dbReference>
<keyword evidence="3 7" id="KW-0812">Transmembrane</keyword>
<evidence type="ECO:0008006" key="10">
    <source>
        <dbReference type="Google" id="ProtNLM"/>
    </source>
</evidence>
<dbReference type="InterPro" id="IPR051645">
    <property type="entry name" value="PER33/POM33_regulator"/>
</dbReference>
<dbReference type="EMBL" id="KZ819666">
    <property type="protein sequence ID" value="PWN27917.1"/>
    <property type="molecule type" value="Genomic_DNA"/>
</dbReference>
<evidence type="ECO:0000313" key="9">
    <source>
        <dbReference type="Proteomes" id="UP000245884"/>
    </source>
</evidence>
<feature type="transmembrane region" description="Helical" evidence="7">
    <location>
        <begin position="41"/>
        <end position="61"/>
    </location>
</feature>
<keyword evidence="5 7" id="KW-0472">Membrane</keyword>
<name>A0A316URK8_9BASI</name>
<evidence type="ECO:0000256" key="1">
    <source>
        <dbReference type="ARBA" id="ARBA00004141"/>
    </source>
</evidence>
<dbReference type="GO" id="GO:0071786">
    <property type="term" value="P:endoplasmic reticulum tubular network organization"/>
    <property type="evidence" value="ECO:0007669"/>
    <property type="project" value="TreeGrafter"/>
</dbReference>
<evidence type="ECO:0000256" key="7">
    <source>
        <dbReference type="SAM" id="Phobius"/>
    </source>
</evidence>
<dbReference type="InterPro" id="IPR005344">
    <property type="entry name" value="TMEM33/Pom33"/>
</dbReference>
<proteinExistence type="inferred from homology"/>